<keyword evidence="2" id="KW-0540">Nuclease</keyword>
<dbReference type="InterPro" id="IPR044153">
    <property type="entry name" value="PIN_Pae0151-like"/>
</dbReference>
<organism evidence="7">
    <name type="scientific">freshwater metagenome</name>
    <dbReference type="NCBI Taxonomy" id="449393"/>
    <lineage>
        <taxon>unclassified sequences</taxon>
        <taxon>metagenomes</taxon>
        <taxon>ecological metagenomes</taxon>
    </lineage>
</organism>
<evidence type="ECO:0000256" key="3">
    <source>
        <dbReference type="ARBA" id="ARBA00022723"/>
    </source>
</evidence>
<dbReference type="Gene3D" id="3.40.50.1010">
    <property type="entry name" value="5'-nuclease"/>
    <property type="match status" value="1"/>
</dbReference>
<keyword evidence="3" id="KW-0479">Metal-binding</keyword>
<evidence type="ECO:0000313" key="7">
    <source>
        <dbReference type="EMBL" id="CAB5025871.1"/>
    </source>
</evidence>
<evidence type="ECO:0000259" key="6">
    <source>
        <dbReference type="Pfam" id="PF01850"/>
    </source>
</evidence>
<dbReference type="InterPro" id="IPR051619">
    <property type="entry name" value="TypeII_TA_RNase_PINc/VapC"/>
</dbReference>
<dbReference type="PANTHER" id="PTHR35901:SF1">
    <property type="entry name" value="EXONUCLEASE VAPC9"/>
    <property type="match status" value="1"/>
</dbReference>
<dbReference type="InterPro" id="IPR022907">
    <property type="entry name" value="VapC_family"/>
</dbReference>
<keyword evidence="1" id="KW-1277">Toxin-antitoxin system</keyword>
<dbReference type="CDD" id="cd09873">
    <property type="entry name" value="PIN_Pae0151-like"/>
    <property type="match status" value="1"/>
</dbReference>
<evidence type="ECO:0000256" key="4">
    <source>
        <dbReference type="ARBA" id="ARBA00022801"/>
    </source>
</evidence>
<proteinExistence type="inferred from homology"/>
<evidence type="ECO:0000256" key="1">
    <source>
        <dbReference type="ARBA" id="ARBA00022649"/>
    </source>
</evidence>
<accession>A0A6J7RB08</accession>
<name>A0A6J7RB08_9ZZZZ</name>
<dbReference type="PANTHER" id="PTHR35901">
    <property type="entry name" value="RIBONUCLEASE VAPC3"/>
    <property type="match status" value="1"/>
</dbReference>
<keyword evidence="4" id="KW-0378">Hydrolase</keyword>
<evidence type="ECO:0000256" key="2">
    <source>
        <dbReference type="ARBA" id="ARBA00022722"/>
    </source>
</evidence>
<keyword evidence="5" id="KW-0460">Magnesium</keyword>
<reference evidence="7" key="1">
    <citation type="submission" date="2020-05" db="EMBL/GenBank/DDBJ databases">
        <authorList>
            <person name="Chiriac C."/>
            <person name="Salcher M."/>
            <person name="Ghai R."/>
            <person name="Kavagutti S V."/>
        </authorList>
    </citation>
    <scope>NUCLEOTIDE SEQUENCE</scope>
</reference>
<dbReference type="Pfam" id="PF01850">
    <property type="entry name" value="PIN"/>
    <property type="match status" value="1"/>
</dbReference>
<dbReference type="InterPro" id="IPR002716">
    <property type="entry name" value="PIN_dom"/>
</dbReference>
<dbReference type="InterPro" id="IPR029060">
    <property type="entry name" value="PIN-like_dom_sf"/>
</dbReference>
<dbReference type="EMBL" id="CAFBPD010000334">
    <property type="protein sequence ID" value="CAB5025871.1"/>
    <property type="molecule type" value="Genomic_DNA"/>
</dbReference>
<feature type="domain" description="PIN" evidence="6">
    <location>
        <begin position="3"/>
        <end position="119"/>
    </location>
</feature>
<protein>
    <submittedName>
        <fullName evidence="7">Unannotated protein</fullName>
    </submittedName>
</protein>
<dbReference type="HAMAP" id="MF_00265">
    <property type="entry name" value="VapC_Nob1"/>
    <property type="match status" value="1"/>
</dbReference>
<sequence>MLVLDASCLYEIVTEGRLAEAVRVAILRTDELAAPELIDVEVMGLIRRDTSVGVLHDSRSAIAVAELHDWAGVRFAHRPFSDRVWELRANVRTWDAYYVALAEALDAPLVTLDLRLARATGPACRFIVPGD</sequence>
<evidence type="ECO:0000256" key="5">
    <source>
        <dbReference type="ARBA" id="ARBA00022842"/>
    </source>
</evidence>
<dbReference type="SUPFAM" id="SSF88723">
    <property type="entry name" value="PIN domain-like"/>
    <property type="match status" value="1"/>
</dbReference>
<gene>
    <name evidence="7" type="ORF">UFOPK4061_01673</name>
</gene>
<dbReference type="GO" id="GO:0016787">
    <property type="term" value="F:hydrolase activity"/>
    <property type="evidence" value="ECO:0007669"/>
    <property type="project" value="UniProtKB-KW"/>
</dbReference>
<dbReference type="AlphaFoldDB" id="A0A6J7RB08"/>
<dbReference type="GO" id="GO:0004540">
    <property type="term" value="F:RNA nuclease activity"/>
    <property type="evidence" value="ECO:0007669"/>
    <property type="project" value="InterPro"/>
</dbReference>
<dbReference type="GO" id="GO:0046872">
    <property type="term" value="F:metal ion binding"/>
    <property type="evidence" value="ECO:0007669"/>
    <property type="project" value="UniProtKB-KW"/>
</dbReference>